<feature type="domain" description="Fimbrial-type adhesion" evidence="2">
    <location>
        <begin position="32"/>
        <end position="133"/>
    </location>
</feature>
<feature type="chain" id="PRO_5016738353" evidence="1">
    <location>
        <begin position="23"/>
        <end position="146"/>
    </location>
</feature>
<dbReference type="AlphaFoldDB" id="A0A377WAY1"/>
<dbReference type="Proteomes" id="UP000254799">
    <property type="component" value="Unassembled WGS sequence"/>
</dbReference>
<organism evidence="3 4">
    <name type="scientific">Klebsiella pneumoniae</name>
    <dbReference type="NCBI Taxonomy" id="573"/>
    <lineage>
        <taxon>Bacteria</taxon>
        <taxon>Pseudomonadati</taxon>
        <taxon>Pseudomonadota</taxon>
        <taxon>Gammaproteobacteria</taxon>
        <taxon>Enterobacterales</taxon>
        <taxon>Enterobacteriaceae</taxon>
        <taxon>Klebsiella/Raoultella group</taxon>
        <taxon>Klebsiella</taxon>
        <taxon>Klebsiella pneumoniae complex</taxon>
    </lineage>
</organism>
<dbReference type="SUPFAM" id="SSF49401">
    <property type="entry name" value="Bacterial adhesins"/>
    <property type="match status" value="1"/>
</dbReference>
<keyword evidence="1" id="KW-0732">Signal</keyword>
<evidence type="ECO:0000313" key="4">
    <source>
        <dbReference type="Proteomes" id="UP000254799"/>
    </source>
</evidence>
<dbReference type="InterPro" id="IPR000259">
    <property type="entry name" value="Adhesion_dom_fimbrial"/>
</dbReference>
<gene>
    <name evidence="3" type="ORF">NCTC8849_00517</name>
</gene>
<sequence length="146" mass="14567">MKKTIVAVMVAASAVLSAQAMATNTAQVTVLGEVSDAANSCVVTPTGTLNNGIVQLITVTTAEANAEAAGTLFKTQDFGFKVTDCAQGSANPVTGLTVNVAGVTSSDKTILDNTAAGGATGIGIGIQRLSDSHRVAFDGSDTMTES</sequence>
<proteinExistence type="predicted"/>
<name>A0A377WAY1_KLEPN</name>
<dbReference type="InterPro" id="IPR008966">
    <property type="entry name" value="Adhesion_dom_sf"/>
</dbReference>
<dbReference type="GO" id="GO:0007155">
    <property type="term" value="P:cell adhesion"/>
    <property type="evidence" value="ECO:0007669"/>
    <property type="project" value="InterPro"/>
</dbReference>
<evidence type="ECO:0000259" key="2">
    <source>
        <dbReference type="Pfam" id="PF00419"/>
    </source>
</evidence>
<dbReference type="EMBL" id="UGLC01000002">
    <property type="protein sequence ID" value="STT52000.1"/>
    <property type="molecule type" value="Genomic_DNA"/>
</dbReference>
<dbReference type="GO" id="GO:0009289">
    <property type="term" value="C:pilus"/>
    <property type="evidence" value="ECO:0007669"/>
    <property type="project" value="InterPro"/>
</dbReference>
<dbReference type="InterPro" id="IPR036937">
    <property type="entry name" value="Adhesion_dom_fimbrial_sf"/>
</dbReference>
<dbReference type="Gene3D" id="2.60.40.1090">
    <property type="entry name" value="Fimbrial-type adhesion domain"/>
    <property type="match status" value="1"/>
</dbReference>
<reference evidence="3 4" key="1">
    <citation type="submission" date="2018-06" db="EMBL/GenBank/DDBJ databases">
        <authorList>
            <consortium name="Pathogen Informatics"/>
            <person name="Doyle S."/>
        </authorList>
    </citation>
    <scope>NUCLEOTIDE SEQUENCE [LARGE SCALE GENOMIC DNA]</scope>
    <source>
        <strain evidence="3 4">NCTC8849</strain>
    </source>
</reference>
<evidence type="ECO:0000256" key="1">
    <source>
        <dbReference type="SAM" id="SignalP"/>
    </source>
</evidence>
<feature type="signal peptide" evidence="1">
    <location>
        <begin position="1"/>
        <end position="22"/>
    </location>
</feature>
<dbReference type="Pfam" id="PF00419">
    <property type="entry name" value="Fimbrial"/>
    <property type="match status" value="1"/>
</dbReference>
<protein>
    <submittedName>
        <fullName evidence="3">Type 1 fimbrial protein</fullName>
    </submittedName>
</protein>
<accession>A0A377WAY1</accession>
<evidence type="ECO:0000313" key="3">
    <source>
        <dbReference type="EMBL" id="STT52000.1"/>
    </source>
</evidence>